<proteinExistence type="inferred from homology"/>
<gene>
    <name evidence="3" type="ORF">QE404_000940</name>
</gene>
<dbReference type="PRINTS" id="PR00081">
    <property type="entry name" value="GDHRDH"/>
</dbReference>
<keyword evidence="2" id="KW-0560">Oxidoreductase</keyword>
<dbReference type="InterPro" id="IPR002347">
    <property type="entry name" value="SDR_fam"/>
</dbReference>
<evidence type="ECO:0000256" key="2">
    <source>
        <dbReference type="ARBA" id="ARBA00023002"/>
    </source>
</evidence>
<accession>A0ABU0TI28</accession>
<dbReference type="RefSeq" id="WP_307447112.1">
    <property type="nucleotide sequence ID" value="NZ_JAUTAL010000001.1"/>
</dbReference>
<dbReference type="Gene3D" id="3.40.50.720">
    <property type="entry name" value="NAD(P)-binding Rossmann-like Domain"/>
    <property type="match status" value="1"/>
</dbReference>
<dbReference type="Proteomes" id="UP001225072">
    <property type="component" value="Unassembled WGS sequence"/>
</dbReference>
<name>A0ABU0TI28_9FLAO</name>
<dbReference type="SUPFAM" id="SSF51735">
    <property type="entry name" value="NAD(P)-binding Rossmann-fold domains"/>
    <property type="match status" value="1"/>
</dbReference>
<organism evidence="3 4">
    <name type="scientific">Chryseobacterium camelliae</name>
    <dbReference type="NCBI Taxonomy" id="1265445"/>
    <lineage>
        <taxon>Bacteria</taxon>
        <taxon>Pseudomonadati</taxon>
        <taxon>Bacteroidota</taxon>
        <taxon>Flavobacteriia</taxon>
        <taxon>Flavobacteriales</taxon>
        <taxon>Weeksellaceae</taxon>
        <taxon>Chryseobacterium group</taxon>
        <taxon>Chryseobacterium</taxon>
    </lineage>
</organism>
<sequence>MNKRFDNKKILITGGNSGIGLAGAKRLTEEGATVIITGKNKERLAEAKQFLGSNTIVIEDDLSDGKSAERIVPVVEKIGGLDGLWLNAGFASGGELQVLDMETITGMFNVNVFAPMLQLAALSPLLKEGSAVLVTSSTAVYEGLAGVSLYSATKGAVLSAARSWASELAPRKIRVNTLVPGPIKSNLRAGLPPEMKKELEDHLAETLLLKRIGEPEEAAALALFLLSDEASFITGSSYLVDGGYLLT</sequence>
<dbReference type="Pfam" id="PF13561">
    <property type="entry name" value="adh_short_C2"/>
    <property type="match status" value="1"/>
</dbReference>
<reference evidence="3 4" key="1">
    <citation type="submission" date="2023-07" db="EMBL/GenBank/DDBJ databases">
        <title>Functional and genomic diversity of the sorghum phyllosphere microbiome.</title>
        <authorList>
            <person name="Shade A."/>
        </authorList>
    </citation>
    <scope>NUCLEOTIDE SEQUENCE [LARGE SCALE GENOMIC DNA]</scope>
    <source>
        <strain evidence="3 4">SORGH_AS_1064</strain>
    </source>
</reference>
<keyword evidence="4" id="KW-1185">Reference proteome</keyword>
<evidence type="ECO:0000313" key="3">
    <source>
        <dbReference type="EMBL" id="MDQ1095793.1"/>
    </source>
</evidence>
<dbReference type="InterPro" id="IPR036291">
    <property type="entry name" value="NAD(P)-bd_dom_sf"/>
</dbReference>
<evidence type="ECO:0000313" key="4">
    <source>
        <dbReference type="Proteomes" id="UP001225072"/>
    </source>
</evidence>
<comment type="caution">
    <text evidence="3">The sequence shown here is derived from an EMBL/GenBank/DDBJ whole genome shotgun (WGS) entry which is preliminary data.</text>
</comment>
<dbReference type="EMBL" id="JAUTAL010000001">
    <property type="protein sequence ID" value="MDQ1095793.1"/>
    <property type="molecule type" value="Genomic_DNA"/>
</dbReference>
<dbReference type="PANTHER" id="PTHR43943:SF17">
    <property type="entry name" value="3-PHENYLPROPIONATE-DIHYDRODIOL_CINNAMIC ACID-DIHYDRODIOL DEHYDROGENASE"/>
    <property type="match status" value="1"/>
</dbReference>
<protein>
    <submittedName>
        <fullName evidence="3">NAD(P)-dependent dehydrogenase (Short-subunit alcohol dehydrogenase family)</fullName>
    </submittedName>
</protein>
<comment type="similarity">
    <text evidence="1">Belongs to the short-chain dehydrogenases/reductases (SDR) family.</text>
</comment>
<dbReference type="PANTHER" id="PTHR43943">
    <property type="entry name" value="DEHYDROGENASE/REDUCTASE (SDR FAMILY) MEMBER 4"/>
    <property type="match status" value="1"/>
</dbReference>
<dbReference type="CDD" id="cd05233">
    <property type="entry name" value="SDR_c"/>
    <property type="match status" value="1"/>
</dbReference>
<evidence type="ECO:0000256" key="1">
    <source>
        <dbReference type="ARBA" id="ARBA00006484"/>
    </source>
</evidence>